<dbReference type="PANTHER" id="PTHR43201:SF8">
    <property type="entry name" value="ACYL-COA SYNTHETASE FAMILY MEMBER 3"/>
    <property type="match status" value="1"/>
</dbReference>
<dbReference type="PANTHER" id="PTHR43201">
    <property type="entry name" value="ACYL-COA SYNTHETASE"/>
    <property type="match status" value="1"/>
</dbReference>
<dbReference type="Gene3D" id="3.30.300.30">
    <property type="match status" value="1"/>
</dbReference>
<proteinExistence type="inferred from homology"/>
<dbReference type="InterPro" id="IPR020845">
    <property type="entry name" value="AMP-binding_CS"/>
</dbReference>
<dbReference type="Pfam" id="PF00501">
    <property type="entry name" value="AMP-binding"/>
    <property type="match status" value="1"/>
</dbReference>
<dbReference type="EMBL" id="CAEZWU010000244">
    <property type="protein sequence ID" value="CAB4679452.1"/>
    <property type="molecule type" value="Genomic_DNA"/>
</dbReference>
<dbReference type="GO" id="GO:0031956">
    <property type="term" value="F:medium-chain fatty acid-CoA ligase activity"/>
    <property type="evidence" value="ECO:0007669"/>
    <property type="project" value="TreeGrafter"/>
</dbReference>
<gene>
    <name evidence="4" type="ORF">UFOPK2292_01324</name>
</gene>
<dbReference type="InterPro" id="IPR042099">
    <property type="entry name" value="ANL_N_sf"/>
</dbReference>
<dbReference type="Pfam" id="PF13193">
    <property type="entry name" value="AMP-binding_C"/>
    <property type="match status" value="1"/>
</dbReference>
<dbReference type="PROSITE" id="PS00455">
    <property type="entry name" value="AMP_BINDING"/>
    <property type="match status" value="1"/>
</dbReference>
<evidence type="ECO:0000259" key="3">
    <source>
        <dbReference type="Pfam" id="PF13193"/>
    </source>
</evidence>
<feature type="domain" description="AMP-dependent synthetase/ligase" evidence="2">
    <location>
        <begin position="68"/>
        <end position="238"/>
    </location>
</feature>
<feature type="domain" description="AMP-binding enzyme C-terminal" evidence="3">
    <location>
        <begin position="287"/>
        <end position="362"/>
    </location>
</feature>
<sequence>MHSLVALDIKPSQIFLDHLIKIWDEGDAVLPIDQRLPKSAKQKLFKDLGASWIITNDGEKVKLDTGFQTEADDALVIATSGTTGLPKGVVHTHKSIHASVTAAGSRLSCNSNDHWFACLPLAHVGGLSVLLRARQYQSGLTIVDGVDQSLLENAINTGANLTSLVPTALQKLDVSNFRAVLVGGSSIVDKLPANAITTYGLTETMGGIAYDGKALDGVEIRISDTGEIEIHGEMLFRTYRDGIDPKKEDGWFTTGDLGEINDDKLTVYGRKDDLINTGGYKVWPKLVESSINQINGVTDCVVLGLPDAKWGQTVCAWIVLQNPNGSLSLENVRRHIKETLADYCAPRKLFIVESIPRSALGKVLSAEVLKIESRCYE</sequence>
<organism evidence="4">
    <name type="scientific">freshwater metagenome</name>
    <dbReference type="NCBI Taxonomy" id="449393"/>
    <lineage>
        <taxon>unclassified sequences</taxon>
        <taxon>metagenomes</taxon>
        <taxon>ecological metagenomes</taxon>
    </lineage>
</organism>
<comment type="similarity">
    <text evidence="1">Belongs to the ATP-dependent AMP-binding enzyme family.</text>
</comment>
<dbReference type="InterPro" id="IPR025110">
    <property type="entry name" value="AMP-bd_C"/>
</dbReference>
<accession>A0A6J6MZY5</accession>
<dbReference type="Gene3D" id="3.40.50.12780">
    <property type="entry name" value="N-terminal domain of ligase-like"/>
    <property type="match status" value="1"/>
</dbReference>
<dbReference type="AlphaFoldDB" id="A0A6J6MZY5"/>
<name>A0A6J6MZY5_9ZZZZ</name>
<dbReference type="SUPFAM" id="SSF56801">
    <property type="entry name" value="Acetyl-CoA synthetase-like"/>
    <property type="match status" value="1"/>
</dbReference>
<evidence type="ECO:0000259" key="2">
    <source>
        <dbReference type="Pfam" id="PF00501"/>
    </source>
</evidence>
<evidence type="ECO:0000256" key="1">
    <source>
        <dbReference type="ARBA" id="ARBA00006432"/>
    </source>
</evidence>
<dbReference type="InterPro" id="IPR045851">
    <property type="entry name" value="AMP-bd_C_sf"/>
</dbReference>
<reference evidence="4" key="1">
    <citation type="submission" date="2020-05" db="EMBL/GenBank/DDBJ databases">
        <authorList>
            <person name="Chiriac C."/>
            <person name="Salcher M."/>
            <person name="Ghai R."/>
            <person name="Kavagutti S V."/>
        </authorList>
    </citation>
    <scope>NUCLEOTIDE SEQUENCE</scope>
</reference>
<dbReference type="GO" id="GO:0006631">
    <property type="term" value="P:fatty acid metabolic process"/>
    <property type="evidence" value="ECO:0007669"/>
    <property type="project" value="TreeGrafter"/>
</dbReference>
<dbReference type="InterPro" id="IPR000873">
    <property type="entry name" value="AMP-dep_synth/lig_dom"/>
</dbReference>
<evidence type="ECO:0000313" key="4">
    <source>
        <dbReference type="EMBL" id="CAB4679452.1"/>
    </source>
</evidence>
<protein>
    <submittedName>
        <fullName evidence="4">Unannotated protein</fullName>
    </submittedName>
</protein>